<dbReference type="GO" id="GO:0005770">
    <property type="term" value="C:late endosome"/>
    <property type="evidence" value="ECO:0007669"/>
    <property type="project" value="TreeGrafter"/>
</dbReference>
<name>A0A0A9WV92_LYGHE</name>
<dbReference type="GO" id="GO:0005794">
    <property type="term" value="C:Golgi apparatus"/>
    <property type="evidence" value="ECO:0007669"/>
    <property type="project" value="TreeGrafter"/>
</dbReference>
<dbReference type="GO" id="GO:1901096">
    <property type="term" value="P:regulation of autophagosome maturation"/>
    <property type="evidence" value="ECO:0007669"/>
    <property type="project" value="TreeGrafter"/>
</dbReference>
<dbReference type="GO" id="GO:0006914">
    <property type="term" value="P:autophagy"/>
    <property type="evidence" value="ECO:0007669"/>
    <property type="project" value="UniProtKB-KW"/>
</dbReference>
<evidence type="ECO:0000259" key="2">
    <source>
        <dbReference type="Pfam" id="PF09758"/>
    </source>
</evidence>
<dbReference type="EMBL" id="GBHO01033171">
    <property type="protein sequence ID" value="JAG10433.1"/>
    <property type="molecule type" value="Transcribed_RNA"/>
</dbReference>
<dbReference type="PANTHER" id="PTHR21481:SF0">
    <property type="entry name" value="PROTEIN CLEC16A"/>
    <property type="match status" value="1"/>
</dbReference>
<dbReference type="GO" id="GO:0007034">
    <property type="term" value="P:vacuolar transport"/>
    <property type="evidence" value="ECO:0007669"/>
    <property type="project" value="TreeGrafter"/>
</dbReference>
<feature type="domain" description="FPL" evidence="2">
    <location>
        <begin position="7"/>
        <end position="94"/>
    </location>
</feature>
<organism evidence="3">
    <name type="scientific">Lygus hesperus</name>
    <name type="common">Western plant bug</name>
    <dbReference type="NCBI Taxonomy" id="30085"/>
    <lineage>
        <taxon>Eukaryota</taxon>
        <taxon>Metazoa</taxon>
        <taxon>Ecdysozoa</taxon>
        <taxon>Arthropoda</taxon>
        <taxon>Hexapoda</taxon>
        <taxon>Insecta</taxon>
        <taxon>Pterygota</taxon>
        <taxon>Neoptera</taxon>
        <taxon>Paraneoptera</taxon>
        <taxon>Hemiptera</taxon>
        <taxon>Heteroptera</taxon>
        <taxon>Panheteroptera</taxon>
        <taxon>Cimicomorpha</taxon>
        <taxon>Miridae</taxon>
        <taxon>Mirini</taxon>
        <taxon>Lygus</taxon>
    </lineage>
</organism>
<gene>
    <name evidence="3" type="primary">Clec16a</name>
    <name evidence="3" type="ORF">CM83_103399</name>
</gene>
<keyword evidence="1" id="KW-0072">Autophagy</keyword>
<dbReference type="GO" id="GO:0016197">
    <property type="term" value="P:endosomal transport"/>
    <property type="evidence" value="ECO:0007669"/>
    <property type="project" value="TreeGrafter"/>
</dbReference>
<dbReference type="PANTHER" id="PTHR21481">
    <property type="entry name" value="PROTEIN CLEC16A"/>
    <property type="match status" value="1"/>
</dbReference>
<dbReference type="InterPro" id="IPR039272">
    <property type="entry name" value="CLEC16A/TT9"/>
</dbReference>
<dbReference type="AlphaFoldDB" id="A0A0A9WV92"/>
<proteinExistence type="predicted"/>
<reference evidence="3" key="2">
    <citation type="submission" date="2014-07" db="EMBL/GenBank/DDBJ databases">
        <authorList>
            <person name="Hull J."/>
        </authorList>
    </citation>
    <scope>NUCLEOTIDE SEQUENCE</scope>
</reference>
<evidence type="ECO:0000256" key="1">
    <source>
        <dbReference type="ARBA" id="ARBA00023006"/>
    </source>
</evidence>
<protein>
    <submittedName>
        <fullName evidence="3">Protein CLEC16A</fullName>
    </submittedName>
</protein>
<reference evidence="3" key="1">
    <citation type="journal article" date="2014" name="PLoS ONE">
        <title>Transcriptome-Based Identification of ABC Transporters in the Western Tarnished Plant Bug Lygus hesperus.</title>
        <authorList>
            <person name="Hull J.J."/>
            <person name="Chaney K."/>
            <person name="Geib S.M."/>
            <person name="Fabrick J.A."/>
            <person name="Brent C.S."/>
            <person name="Walsh D."/>
            <person name="Lavine L.C."/>
        </authorList>
    </citation>
    <scope>NUCLEOTIDE SEQUENCE</scope>
</reference>
<dbReference type="Pfam" id="PF09758">
    <property type="entry name" value="FPL"/>
    <property type="match status" value="1"/>
</dbReference>
<evidence type="ECO:0000313" key="3">
    <source>
        <dbReference type="EMBL" id="JAG10433.1"/>
    </source>
</evidence>
<accession>A0A0A9WV92</accession>
<dbReference type="InterPro" id="IPR019155">
    <property type="entry name" value="CLEC16A/TT9_N"/>
</dbReference>
<sequence>MSSVHHDDLLYLLSNNRVNDLVESVRARQGDQVEVDVHVVAFLKAISTHFSHDTAPLLYNTRDGNFPVFERTLECLESKDELVQATVRVVMVNLCTWKSEEVQRY</sequence>